<dbReference type="KEGG" id="fsl:EJO69_00975"/>
<dbReference type="RefSeq" id="WP_126038007.1">
    <property type="nucleotide sequence ID" value="NZ_CP034438.1"/>
</dbReference>
<dbReference type="OrthoDB" id="2834584at2"/>
<keyword evidence="2" id="KW-1185">Reference proteome</keyword>
<name>A0A3S8Z6I0_9ACTO</name>
<gene>
    <name evidence="1" type="ORF">EJO69_00975</name>
</gene>
<organism evidence="1 2">
    <name type="scientific">Flaviflexus salsibiostraticola</name>
    <dbReference type="NCBI Taxonomy" id="1282737"/>
    <lineage>
        <taxon>Bacteria</taxon>
        <taxon>Bacillati</taxon>
        <taxon>Actinomycetota</taxon>
        <taxon>Actinomycetes</taxon>
        <taxon>Actinomycetales</taxon>
        <taxon>Actinomycetaceae</taxon>
        <taxon>Flaviflexus</taxon>
    </lineage>
</organism>
<accession>A0A3S8Z6I0</accession>
<proteinExistence type="predicted"/>
<dbReference type="AlphaFoldDB" id="A0A3S8Z6I0"/>
<reference evidence="1 2" key="1">
    <citation type="submission" date="2018-12" db="EMBL/GenBank/DDBJ databases">
        <title>Complete genome sequence of Flaviflexus salsibiostraticola KCTC 33148.</title>
        <authorList>
            <person name="Bae J.-W."/>
        </authorList>
    </citation>
    <scope>NUCLEOTIDE SEQUENCE [LARGE SCALE GENOMIC DNA]</scope>
    <source>
        <strain evidence="1 2">KCTC 33148</strain>
    </source>
</reference>
<dbReference type="InterPro" id="IPR029058">
    <property type="entry name" value="AB_hydrolase_fold"/>
</dbReference>
<dbReference type="Proteomes" id="UP000270021">
    <property type="component" value="Chromosome"/>
</dbReference>
<evidence type="ECO:0000313" key="2">
    <source>
        <dbReference type="Proteomes" id="UP000270021"/>
    </source>
</evidence>
<keyword evidence="1" id="KW-0378">Hydrolase</keyword>
<dbReference type="SUPFAM" id="SSF53474">
    <property type="entry name" value="alpha/beta-Hydrolases"/>
    <property type="match status" value="1"/>
</dbReference>
<dbReference type="GO" id="GO:0016787">
    <property type="term" value="F:hydrolase activity"/>
    <property type="evidence" value="ECO:0007669"/>
    <property type="project" value="UniProtKB-KW"/>
</dbReference>
<protein>
    <submittedName>
        <fullName evidence="1">Dienelactone hydrolase</fullName>
    </submittedName>
</protein>
<evidence type="ECO:0000313" key="1">
    <source>
        <dbReference type="EMBL" id="AZN29026.1"/>
    </source>
</evidence>
<sequence length="186" mass="20393">MVDVIVFHHIQGLTSGVFEFSEELRRQGHTVHVPDLFEGRTFASIEEGLAFVEAEGSRPIRVGLDAAYGLPNDLVYVGLSFGVMIAQRLAQTRQGARGALLLHSCLPIAEYGGWPQGLPVQIHAMEGDEYFAEDLPAATELAARPEGELFTYPGDRHLFTDASLPEYDGDAYGLLMERVTAFLAEI</sequence>
<dbReference type="PANTHER" id="PTHR46623">
    <property type="entry name" value="CARBOXYMETHYLENEBUTENOLIDASE-RELATED"/>
    <property type="match status" value="1"/>
</dbReference>
<dbReference type="Gene3D" id="3.40.50.1820">
    <property type="entry name" value="alpha/beta hydrolase"/>
    <property type="match status" value="1"/>
</dbReference>
<dbReference type="InterPro" id="IPR051049">
    <property type="entry name" value="Dienelactone_hydrolase-like"/>
</dbReference>
<dbReference type="EMBL" id="CP034438">
    <property type="protein sequence ID" value="AZN29026.1"/>
    <property type="molecule type" value="Genomic_DNA"/>
</dbReference>
<dbReference type="PANTHER" id="PTHR46623:SF6">
    <property type="entry name" value="ALPHA_BETA-HYDROLASES SUPERFAMILY PROTEIN"/>
    <property type="match status" value="1"/>
</dbReference>